<name>A0A9W8RLS6_9HYPO</name>
<sequence>MWWELVRQLWNKIDEVYDDSYAWMTHSLQPRRDTRALLDAGIMSQEDKNTLLYTSVTEENYLFWPHFYGTLDRLVIDRQQDLGADINAFSGENGHTILYEICDQINRAYVKDEADDVSSDFKDPKKAALFRVKLKEFCLSLVDKGADPGLHVSDLTAADVLCRGTQEASEENQAYLADLALEMQKTRKGFLKDGPTPSTLVKRADLFSLVPPSDSWSLSGYRPSGRSEWLD</sequence>
<protein>
    <submittedName>
        <fullName evidence="1">Uncharacterized protein</fullName>
    </submittedName>
</protein>
<dbReference type="Proteomes" id="UP001152049">
    <property type="component" value="Unassembled WGS sequence"/>
</dbReference>
<comment type="caution">
    <text evidence="1">The sequence shown here is derived from an EMBL/GenBank/DDBJ whole genome shotgun (WGS) entry which is preliminary data.</text>
</comment>
<dbReference type="OrthoDB" id="4508560at2759"/>
<organism evidence="1 2">
    <name type="scientific">Fusarium torreyae</name>
    <dbReference type="NCBI Taxonomy" id="1237075"/>
    <lineage>
        <taxon>Eukaryota</taxon>
        <taxon>Fungi</taxon>
        <taxon>Dikarya</taxon>
        <taxon>Ascomycota</taxon>
        <taxon>Pezizomycotina</taxon>
        <taxon>Sordariomycetes</taxon>
        <taxon>Hypocreomycetidae</taxon>
        <taxon>Hypocreales</taxon>
        <taxon>Nectriaceae</taxon>
        <taxon>Fusarium</taxon>
    </lineage>
</organism>
<proteinExistence type="predicted"/>
<dbReference type="AlphaFoldDB" id="A0A9W8RLS6"/>
<gene>
    <name evidence="1" type="ORF">NW762_014722</name>
</gene>
<reference evidence="1" key="1">
    <citation type="submission" date="2022-09" db="EMBL/GenBank/DDBJ databases">
        <title>Fusarium specimens isolated from Avocado Roots.</title>
        <authorList>
            <person name="Stajich J."/>
            <person name="Roper C."/>
            <person name="Heimlech-Rivalta G."/>
        </authorList>
    </citation>
    <scope>NUCLEOTIDE SEQUENCE</scope>
    <source>
        <strain evidence="1">CF00136</strain>
    </source>
</reference>
<evidence type="ECO:0000313" key="2">
    <source>
        <dbReference type="Proteomes" id="UP001152049"/>
    </source>
</evidence>
<dbReference type="EMBL" id="JAOQAZ010000054">
    <property type="protein sequence ID" value="KAJ4243843.1"/>
    <property type="molecule type" value="Genomic_DNA"/>
</dbReference>
<accession>A0A9W8RLS6</accession>
<evidence type="ECO:0000313" key="1">
    <source>
        <dbReference type="EMBL" id="KAJ4243843.1"/>
    </source>
</evidence>
<keyword evidence="2" id="KW-1185">Reference proteome</keyword>